<dbReference type="Gene3D" id="3.30.200.20">
    <property type="entry name" value="Phosphorylase Kinase, domain 1"/>
    <property type="match status" value="1"/>
</dbReference>
<feature type="binding site" evidence="11">
    <location>
        <position position="157"/>
    </location>
    <ligand>
        <name>ATP</name>
        <dbReference type="ChEBI" id="CHEBI:30616"/>
    </ligand>
</feature>
<dbReference type="PROSITE" id="PS00107">
    <property type="entry name" value="PROTEIN_KINASE_ATP"/>
    <property type="match status" value="1"/>
</dbReference>
<proteinExistence type="inferred from homology"/>
<dbReference type="Proteomes" id="UP000265515">
    <property type="component" value="Unassembled WGS sequence"/>
</dbReference>
<evidence type="ECO:0000256" key="10">
    <source>
        <dbReference type="ARBA" id="ARBA00023136"/>
    </source>
</evidence>
<dbReference type="EMBL" id="BFEA01000100">
    <property type="protein sequence ID" value="GBG68424.1"/>
    <property type="molecule type" value="Genomic_DNA"/>
</dbReference>
<dbReference type="PANTHER" id="PTHR47974">
    <property type="entry name" value="OS07G0415500 PROTEIN"/>
    <property type="match status" value="1"/>
</dbReference>
<dbReference type="InterPro" id="IPR008271">
    <property type="entry name" value="Ser/Thr_kinase_AS"/>
</dbReference>
<evidence type="ECO:0000256" key="12">
    <source>
        <dbReference type="RuleBase" id="RU000304"/>
    </source>
</evidence>
<dbReference type="InterPro" id="IPR001245">
    <property type="entry name" value="Ser-Thr/Tyr_kinase_cat_dom"/>
</dbReference>
<dbReference type="OrthoDB" id="4062651at2759"/>
<evidence type="ECO:0000256" key="2">
    <source>
        <dbReference type="ARBA" id="ARBA00022527"/>
    </source>
</evidence>
<dbReference type="PROSITE" id="PS50011">
    <property type="entry name" value="PROTEIN_KINASE_DOM"/>
    <property type="match status" value="1"/>
</dbReference>
<dbReference type="GO" id="GO:0016020">
    <property type="term" value="C:membrane"/>
    <property type="evidence" value="ECO:0007669"/>
    <property type="project" value="UniProtKB-SubCell"/>
</dbReference>
<organism evidence="15 16">
    <name type="scientific">Chara braunii</name>
    <name type="common">Braun's stonewort</name>
    <dbReference type="NCBI Taxonomy" id="69332"/>
    <lineage>
        <taxon>Eukaryota</taxon>
        <taxon>Viridiplantae</taxon>
        <taxon>Streptophyta</taxon>
        <taxon>Charophyceae</taxon>
        <taxon>Charales</taxon>
        <taxon>Characeae</taxon>
        <taxon>Chara</taxon>
    </lineage>
</organism>
<gene>
    <name evidence="15" type="ORF">CBR_g2968</name>
</gene>
<keyword evidence="7" id="KW-0418">Kinase</keyword>
<dbReference type="OMA" id="LANEYMA"/>
<dbReference type="Gene3D" id="1.10.510.10">
    <property type="entry name" value="Transferase(Phosphotransferase) domain 1"/>
    <property type="match status" value="1"/>
</dbReference>
<dbReference type="InterPro" id="IPR000719">
    <property type="entry name" value="Prot_kinase_dom"/>
</dbReference>
<evidence type="ECO:0000256" key="7">
    <source>
        <dbReference type="ARBA" id="ARBA00022777"/>
    </source>
</evidence>
<evidence type="ECO:0000313" key="16">
    <source>
        <dbReference type="Proteomes" id="UP000265515"/>
    </source>
</evidence>
<name>A0A388KEE1_CHABU</name>
<dbReference type="AlphaFoldDB" id="A0A388KEE1"/>
<keyword evidence="2 12" id="KW-0723">Serine/threonine-protein kinase</keyword>
<accession>A0A388KEE1</accession>
<feature type="domain" description="Protein kinase" evidence="14">
    <location>
        <begin position="129"/>
        <end position="454"/>
    </location>
</feature>
<dbReference type="SUPFAM" id="SSF56112">
    <property type="entry name" value="Protein kinase-like (PK-like)"/>
    <property type="match status" value="1"/>
</dbReference>
<keyword evidence="3" id="KW-0808">Transferase</keyword>
<feature type="region of interest" description="Disordered" evidence="13">
    <location>
        <begin position="30"/>
        <end position="74"/>
    </location>
</feature>
<evidence type="ECO:0000256" key="5">
    <source>
        <dbReference type="ARBA" id="ARBA00022729"/>
    </source>
</evidence>
<dbReference type="InterPro" id="IPR017441">
    <property type="entry name" value="Protein_kinase_ATP_BS"/>
</dbReference>
<evidence type="ECO:0000313" key="15">
    <source>
        <dbReference type="EMBL" id="GBG68424.1"/>
    </source>
</evidence>
<evidence type="ECO:0000256" key="6">
    <source>
        <dbReference type="ARBA" id="ARBA00022741"/>
    </source>
</evidence>
<evidence type="ECO:0000256" key="1">
    <source>
        <dbReference type="ARBA" id="ARBA00004167"/>
    </source>
</evidence>
<dbReference type="Pfam" id="PF07714">
    <property type="entry name" value="PK_Tyr_Ser-Thr"/>
    <property type="match status" value="1"/>
</dbReference>
<keyword evidence="9" id="KW-1133">Transmembrane helix</keyword>
<evidence type="ECO:0000256" key="11">
    <source>
        <dbReference type="PROSITE-ProRule" id="PRU10141"/>
    </source>
</evidence>
<evidence type="ECO:0000256" key="9">
    <source>
        <dbReference type="ARBA" id="ARBA00022989"/>
    </source>
</evidence>
<protein>
    <recommendedName>
        <fullName evidence="14">Protein kinase domain-containing protein</fullName>
    </recommendedName>
</protein>
<keyword evidence="16" id="KW-1185">Reference proteome</keyword>
<comment type="similarity">
    <text evidence="12">Belongs to the protein kinase superfamily.</text>
</comment>
<keyword evidence="6 11" id="KW-0547">Nucleotide-binding</keyword>
<comment type="subcellular location">
    <subcellularLocation>
        <location evidence="1">Membrane</location>
        <topology evidence="1">Single-pass membrane protein</topology>
    </subcellularLocation>
</comment>
<dbReference type="PROSITE" id="PS00108">
    <property type="entry name" value="PROTEIN_KINASE_ST"/>
    <property type="match status" value="1"/>
</dbReference>
<evidence type="ECO:0000256" key="4">
    <source>
        <dbReference type="ARBA" id="ARBA00022692"/>
    </source>
</evidence>
<evidence type="ECO:0000259" key="14">
    <source>
        <dbReference type="PROSITE" id="PS50011"/>
    </source>
</evidence>
<evidence type="ECO:0000256" key="13">
    <source>
        <dbReference type="SAM" id="MobiDB-lite"/>
    </source>
</evidence>
<keyword evidence="10" id="KW-0472">Membrane</keyword>
<dbReference type="STRING" id="69332.A0A388KEE1"/>
<keyword evidence="4" id="KW-0812">Transmembrane</keyword>
<keyword evidence="8 11" id="KW-0067">ATP-binding</keyword>
<feature type="compositionally biased region" description="Low complexity" evidence="13">
    <location>
        <begin position="47"/>
        <end position="74"/>
    </location>
</feature>
<evidence type="ECO:0000256" key="8">
    <source>
        <dbReference type="ARBA" id="ARBA00022840"/>
    </source>
</evidence>
<dbReference type="SMART" id="SM00220">
    <property type="entry name" value="S_TKc"/>
    <property type="match status" value="1"/>
</dbReference>
<dbReference type="GO" id="GO:0004674">
    <property type="term" value="F:protein serine/threonine kinase activity"/>
    <property type="evidence" value="ECO:0007669"/>
    <property type="project" value="UniProtKB-KW"/>
</dbReference>
<dbReference type="InterPro" id="IPR011009">
    <property type="entry name" value="Kinase-like_dom_sf"/>
</dbReference>
<dbReference type="Gramene" id="GBG68424">
    <property type="protein sequence ID" value="GBG68424"/>
    <property type="gene ID" value="CBR_g2968"/>
</dbReference>
<comment type="caution">
    <text evidence="15">The sequence shown here is derived from an EMBL/GenBank/DDBJ whole genome shotgun (WGS) entry which is preliminary data.</text>
</comment>
<dbReference type="GO" id="GO:0005524">
    <property type="term" value="F:ATP binding"/>
    <property type="evidence" value="ECO:0007669"/>
    <property type="project" value="UniProtKB-UniRule"/>
</dbReference>
<keyword evidence="5" id="KW-0732">Signal</keyword>
<reference evidence="15 16" key="1">
    <citation type="journal article" date="2018" name="Cell">
        <title>The Chara Genome: Secondary Complexity and Implications for Plant Terrestrialization.</title>
        <authorList>
            <person name="Nishiyama T."/>
            <person name="Sakayama H."/>
            <person name="Vries J.D."/>
            <person name="Buschmann H."/>
            <person name="Saint-Marcoux D."/>
            <person name="Ullrich K.K."/>
            <person name="Haas F.B."/>
            <person name="Vanderstraeten L."/>
            <person name="Becker D."/>
            <person name="Lang D."/>
            <person name="Vosolsobe S."/>
            <person name="Rombauts S."/>
            <person name="Wilhelmsson P.K.I."/>
            <person name="Janitza P."/>
            <person name="Kern R."/>
            <person name="Heyl A."/>
            <person name="Rumpler F."/>
            <person name="Villalobos L.I.A.C."/>
            <person name="Clay J.M."/>
            <person name="Skokan R."/>
            <person name="Toyoda A."/>
            <person name="Suzuki Y."/>
            <person name="Kagoshima H."/>
            <person name="Schijlen E."/>
            <person name="Tajeshwar N."/>
            <person name="Catarino B."/>
            <person name="Hetherington A.J."/>
            <person name="Saltykova A."/>
            <person name="Bonnot C."/>
            <person name="Breuninger H."/>
            <person name="Symeonidi A."/>
            <person name="Radhakrishnan G.V."/>
            <person name="Van Nieuwerburgh F."/>
            <person name="Deforce D."/>
            <person name="Chang C."/>
            <person name="Karol K.G."/>
            <person name="Hedrich R."/>
            <person name="Ulvskov P."/>
            <person name="Glockner G."/>
            <person name="Delwiche C.F."/>
            <person name="Petrasek J."/>
            <person name="Van de Peer Y."/>
            <person name="Friml J."/>
            <person name="Beilby M."/>
            <person name="Dolan L."/>
            <person name="Kohara Y."/>
            <person name="Sugano S."/>
            <person name="Fujiyama A."/>
            <person name="Delaux P.-M."/>
            <person name="Quint M."/>
            <person name="TheiBen G."/>
            <person name="Hagemann M."/>
            <person name="Harholt J."/>
            <person name="Dunand C."/>
            <person name="Zachgo S."/>
            <person name="Langdale J."/>
            <person name="Maumus F."/>
            <person name="Straeten D.V.D."/>
            <person name="Gould S.B."/>
            <person name="Rensing S.A."/>
        </authorList>
    </citation>
    <scope>NUCLEOTIDE SEQUENCE [LARGE SCALE GENOMIC DNA]</scope>
    <source>
        <strain evidence="15 16">S276</strain>
    </source>
</reference>
<evidence type="ECO:0000256" key="3">
    <source>
        <dbReference type="ARBA" id="ARBA00022679"/>
    </source>
</evidence>
<sequence>MLAYIVTPTAFVALLIAVCLAVVVLRRVRNGEEKERSPAPQVAQPSNARTPPRGTRGRGAASARNRSAAGVAPAAAGDPVVVGAATPRQGGPWFPPRTSGSLQVRTEELLGAIAGPTRFSYLQLRLATNGFRTEIGRGRFGIVYKGTFPGGTMMAIKRLENYRPRLPSSAANTAAGASAAESTTVHRSPEAAFIAAVSSLSRLQHSNVVPLLGYCMDGKRFMLANEYMANGNLDDAIFAPKNESFLLSMEARCRIALDVAKGIRYLHEECKSRLLHGDVKLRNVLLNEEMRGHVADYGLASLYVAARKSVGGSGDASDHQSAVFVAVDKRATSSYTAPECGTTTTVVVSDKMDIYAFGIVVLEMVTGRRNLAVESGEGGGGGLHQAAGYLPAYVISSMEAGRLRRIVDRRLEDNFDEEKVERLLRVALLCVKPQPEDRPGISRVVALLQGHGGLTRKDSFSGILFNR</sequence>
<dbReference type="PANTHER" id="PTHR47974:SF9">
    <property type="entry name" value="RECEPTOR-LIKE SERINE_THREONINE-PROTEIN KINASE"/>
    <property type="match status" value="1"/>
</dbReference>